<accession>A0A8H7BXW5</accession>
<evidence type="ECO:0000313" key="3">
    <source>
        <dbReference type="EMBL" id="KAF7730399.1"/>
    </source>
</evidence>
<name>A0A8H7BXW5_9FUNG</name>
<dbReference type="EMBL" id="JABAYA010000016">
    <property type="protein sequence ID" value="KAF7730399.1"/>
    <property type="molecule type" value="Genomic_DNA"/>
</dbReference>
<dbReference type="Pfam" id="PF12024">
    <property type="entry name" value="DUF3512"/>
    <property type="match status" value="1"/>
</dbReference>
<comment type="caution">
    <text evidence="3">The sequence shown here is derived from an EMBL/GenBank/DDBJ whole genome shotgun (WGS) entry which is preliminary data.</text>
</comment>
<proteinExistence type="predicted"/>
<evidence type="ECO:0000256" key="1">
    <source>
        <dbReference type="ARBA" id="ARBA00023117"/>
    </source>
</evidence>
<dbReference type="OrthoDB" id="21648at2759"/>
<evidence type="ECO:0000256" key="2">
    <source>
        <dbReference type="SAM" id="MobiDB-lite"/>
    </source>
</evidence>
<sequence length="473" mass="53623">MPATRSTAAANSKVMSKPGTGSESSSSHSGHSNTSETNDQRENLINPYNELLLRFFHILLNADKEKLLEAASQKTHSISEIEKKLQNDEYANIKEFKHDLDRLFGDVLSNLGPDRAKHETLQRLYHFASTSLRLENDRLQKKTSHTIEQDVWNNNSISQKTALFRPTSDGFVFSDSTYYRSDKEKLPANIAEVTIHPTTPEAYDIPPLKQTVAPPTRFPNKFFRHEDKHVIPIQWLDYGAFSSFAPACDSNNANVSYESTYMGRAAKRFRRWEKKQRNLQGLSKIASSKATESEKSPEKSKADANDTIDVTWLQSQGLDPDAIAEAAQQEVFQVDDLLDNNDIDCVLERNNKLLEQLVQCQEYRFSLNDQRWGKIDQKERDIAETLQDRISMLASTLPPKSLISTDEIPTAMSQLPLLETAYQGSLPPTKIFAFPTTDKADPMPPYANITPTYAKERWRLVDVGTTSRVSMEK</sequence>
<keyword evidence="1" id="KW-0103">Bromodomain</keyword>
<feature type="compositionally biased region" description="Polar residues" evidence="2">
    <location>
        <begin position="1"/>
        <end position="14"/>
    </location>
</feature>
<dbReference type="GO" id="GO:0006325">
    <property type="term" value="P:chromatin organization"/>
    <property type="evidence" value="ECO:0007669"/>
    <property type="project" value="UniProtKB-ARBA"/>
</dbReference>
<dbReference type="Proteomes" id="UP000605846">
    <property type="component" value="Unassembled WGS sequence"/>
</dbReference>
<reference evidence="3" key="1">
    <citation type="submission" date="2020-01" db="EMBL/GenBank/DDBJ databases">
        <title>Genome Sequencing of Three Apophysomyces-Like Fungal Strains Confirms a Novel Fungal Genus in the Mucoromycota with divergent Burkholderia-like Endosymbiotic Bacteria.</title>
        <authorList>
            <person name="Stajich J.E."/>
            <person name="Macias A.M."/>
            <person name="Carter-House D."/>
            <person name="Lovett B."/>
            <person name="Kasson L.R."/>
            <person name="Berry K."/>
            <person name="Grigoriev I."/>
            <person name="Chang Y."/>
            <person name="Spatafora J."/>
            <person name="Kasson M.T."/>
        </authorList>
    </citation>
    <scope>NUCLEOTIDE SEQUENCE</scope>
    <source>
        <strain evidence="3">NRRL A-21654</strain>
    </source>
</reference>
<organism evidence="3 4">
    <name type="scientific">Apophysomyces ossiformis</name>
    <dbReference type="NCBI Taxonomy" id="679940"/>
    <lineage>
        <taxon>Eukaryota</taxon>
        <taxon>Fungi</taxon>
        <taxon>Fungi incertae sedis</taxon>
        <taxon>Mucoromycota</taxon>
        <taxon>Mucoromycotina</taxon>
        <taxon>Mucoromycetes</taxon>
        <taxon>Mucorales</taxon>
        <taxon>Mucorineae</taxon>
        <taxon>Mucoraceae</taxon>
        <taxon>Apophysomyces</taxon>
    </lineage>
</organism>
<feature type="region of interest" description="Disordered" evidence="2">
    <location>
        <begin position="283"/>
        <end position="304"/>
    </location>
</feature>
<dbReference type="Gene3D" id="1.20.920.10">
    <property type="entry name" value="Bromodomain-like"/>
    <property type="match status" value="1"/>
</dbReference>
<dbReference type="InterPro" id="IPR021900">
    <property type="entry name" value="DUF3512"/>
</dbReference>
<gene>
    <name evidence="3" type="ORF">EC973_002205</name>
</gene>
<keyword evidence="4" id="KW-1185">Reference proteome</keyword>
<feature type="region of interest" description="Disordered" evidence="2">
    <location>
        <begin position="1"/>
        <end position="42"/>
    </location>
</feature>
<evidence type="ECO:0000313" key="4">
    <source>
        <dbReference type="Proteomes" id="UP000605846"/>
    </source>
</evidence>
<protein>
    <submittedName>
        <fullName evidence="3">Uncharacterized protein</fullName>
    </submittedName>
</protein>
<feature type="compositionally biased region" description="Basic and acidic residues" evidence="2">
    <location>
        <begin position="291"/>
        <end position="304"/>
    </location>
</feature>
<feature type="compositionally biased region" description="Low complexity" evidence="2">
    <location>
        <begin position="21"/>
        <end position="37"/>
    </location>
</feature>
<dbReference type="InterPro" id="IPR036427">
    <property type="entry name" value="Bromodomain-like_sf"/>
</dbReference>
<dbReference type="AlphaFoldDB" id="A0A8H7BXW5"/>